<reference evidence="4 6" key="1">
    <citation type="submission" date="2016-03" db="EMBL/GenBank/DDBJ databases">
        <title>Complete genome of Aminobacter aminovorans KCTC 2477.</title>
        <authorList>
            <person name="Kim K.M."/>
        </authorList>
    </citation>
    <scope>NUCLEOTIDE SEQUENCE [LARGE SCALE GENOMIC DNA]</scope>
    <source>
        <strain evidence="4 6">KCTC 2477</strain>
        <plasmid evidence="4 6">pAA02</plasmid>
    </source>
</reference>
<dbReference type="GO" id="GO:0016829">
    <property type="term" value="F:lyase activity"/>
    <property type="evidence" value="ECO:0007669"/>
    <property type="project" value="InterPro"/>
</dbReference>
<keyword evidence="7" id="KW-1185">Reference proteome</keyword>
<dbReference type="InterPro" id="IPR005656">
    <property type="entry name" value="MmgE_PrpD"/>
</dbReference>
<dbReference type="KEGG" id="aak:AA2016_6403"/>
<geneLocation type="plasmid" evidence="4 6">
    <name>pAA02</name>
</geneLocation>
<evidence type="ECO:0000259" key="2">
    <source>
        <dbReference type="Pfam" id="PF03972"/>
    </source>
</evidence>
<organism evidence="4 6">
    <name type="scientific">Aminobacter aminovorans</name>
    <name type="common">Chelatobacter heintzii</name>
    <dbReference type="NCBI Taxonomy" id="83263"/>
    <lineage>
        <taxon>Bacteria</taxon>
        <taxon>Pseudomonadati</taxon>
        <taxon>Pseudomonadota</taxon>
        <taxon>Alphaproteobacteria</taxon>
        <taxon>Hyphomicrobiales</taxon>
        <taxon>Phyllobacteriaceae</taxon>
        <taxon>Aminobacter</taxon>
    </lineage>
</organism>
<dbReference type="InterPro" id="IPR036148">
    <property type="entry name" value="MmgE/PrpD_sf"/>
</dbReference>
<gene>
    <name evidence="4" type="ORF">AA2016_6403</name>
    <name evidence="5" type="ORF">FHS67_001247</name>
</gene>
<keyword evidence="4" id="KW-0614">Plasmid</keyword>
<dbReference type="Gene3D" id="3.30.1330.120">
    <property type="entry name" value="2-methylcitrate dehydratase PrpD"/>
    <property type="match status" value="1"/>
</dbReference>
<dbReference type="PANTHER" id="PTHR16943">
    <property type="entry name" value="2-METHYLCITRATE DEHYDRATASE-RELATED"/>
    <property type="match status" value="1"/>
</dbReference>
<evidence type="ECO:0000313" key="4">
    <source>
        <dbReference type="EMBL" id="AMS45298.1"/>
    </source>
</evidence>
<proteinExistence type="inferred from homology"/>
<dbReference type="InterPro" id="IPR045337">
    <property type="entry name" value="MmgE_PrpD_C"/>
</dbReference>
<dbReference type="InterPro" id="IPR045336">
    <property type="entry name" value="MmgE_PrpD_N"/>
</dbReference>
<comment type="similarity">
    <text evidence="1">Belongs to the PrpD family.</text>
</comment>
<feature type="domain" description="MmgE/PrpD N-terminal" evidence="2">
    <location>
        <begin position="10"/>
        <end position="245"/>
    </location>
</feature>
<dbReference type="InterPro" id="IPR042183">
    <property type="entry name" value="MmgE/PrpD_sf_1"/>
</dbReference>
<dbReference type="Proteomes" id="UP000075755">
    <property type="component" value="Plasmid pAA02"/>
</dbReference>
<feature type="domain" description="MmgE/PrpD C-terminal" evidence="3">
    <location>
        <begin position="268"/>
        <end position="430"/>
    </location>
</feature>
<dbReference type="EMBL" id="CP015007">
    <property type="protein sequence ID" value="AMS45298.1"/>
    <property type="molecule type" value="Genomic_DNA"/>
</dbReference>
<dbReference type="Pfam" id="PF19305">
    <property type="entry name" value="MmgE_PrpD_C"/>
    <property type="match status" value="1"/>
</dbReference>
<dbReference type="PANTHER" id="PTHR16943:SF8">
    <property type="entry name" value="2-METHYLCITRATE DEHYDRATASE"/>
    <property type="match status" value="1"/>
</dbReference>
<dbReference type="InterPro" id="IPR042188">
    <property type="entry name" value="MmgE/PrpD_sf_2"/>
</dbReference>
<dbReference type="Proteomes" id="UP000577697">
    <property type="component" value="Unassembled WGS sequence"/>
</dbReference>
<dbReference type="Gene3D" id="1.10.4100.10">
    <property type="entry name" value="2-methylcitrate dehydratase PrpD"/>
    <property type="match status" value="1"/>
</dbReference>
<sequence>MDDTAITDILARQVAASTFDGLPPEIRHEVKRSILNFFGTAISGSDAPALAVFLSTLPHSPTVGPATIIGRSLRSDVLAASFLNAASANVADFDDTHVPTVIHPTAPIAPPLFALAEQRQMSGAEFILAFVLGVEVACRIGNAISPHHYRKGWHITATCGVIGAAAAASVAMRLDHIQTRHALAIAATQASGLVECLGTGAKSVCIGNASRGGLWSAMLAQAGLDGPYRALEGDNGYLAVLGNGAQGQSIVSGWGNNWQLAQNAYKPYPTGVVVNPVIDACLELYRRHGTKPRDIGLVTVHGNPLLLLRADRPEPRSASDAQLSAQHAAAIGLSFGEMPLWLFSEAGLRDQDIAALRRKVRLHADPNLDVEAARVVIKTVSGTEYEQVTTAARGGTANPLSDGELEEKFQHLTQDRLSKEAKRTMVKHIWEMEELDDIAGLLALATPT</sequence>
<evidence type="ECO:0000313" key="5">
    <source>
        <dbReference type="EMBL" id="MBB3704937.1"/>
    </source>
</evidence>
<name>A0AAC9FEQ6_AMIAI</name>
<dbReference type="AlphaFoldDB" id="A0AAC9FEQ6"/>
<protein>
    <submittedName>
        <fullName evidence="5">2-methylcitrate dehydratase PrpD</fullName>
    </submittedName>
    <submittedName>
        <fullName evidence="4">MmgE/PrpD family protein</fullName>
    </submittedName>
</protein>
<dbReference type="Pfam" id="PF03972">
    <property type="entry name" value="MmgE_PrpD_N"/>
    <property type="match status" value="1"/>
</dbReference>
<evidence type="ECO:0000256" key="1">
    <source>
        <dbReference type="ARBA" id="ARBA00006174"/>
    </source>
</evidence>
<evidence type="ECO:0000313" key="6">
    <source>
        <dbReference type="Proteomes" id="UP000075755"/>
    </source>
</evidence>
<evidence type="ECO:0000313" key="7">
    <source>
        <dbReference type="Proteomes" id="UP000577697"/>
    </source>
</evidence>
<evidence type="ECO:0000259" key="3">
    <source>
        <dbReference type="Pfam" id="PF19305"/>
    </source>
</evidence>
<accession>A0AAC9FEQ6</accession>
<dbReference type="SUPFAM" id="SSF103378">
    <property type="entry name" value="2-methylcitrate dehydratase PrpD"/>
    <property type="match status" value="1"/>
</dbReference>
<dbReference type="RefSeq" id="WP_067969561.1">
    <property type="nucleotide sequence ID" value="NZ_CP015007.1"/>
</dbReference>
<dbReference type="EMBL" id="JACICB010000004">
    <property type="protein sequence ID" value="MBB3704937.1"/>
    <property type="molecule type" value="Genomic_DNA"/>
</dbReference>
<reference evidence="5 7" key="2">
    <citation type="submission" date="2020-08" db="EMBL/GenBank/DDBJ databases">
        <title>Genomic Encyclopedia of Type Strains, Phase IV (KMG-IV): sequencing the most valuable type-strain genomes for metagenomic binning, comparative biology and taxonomic classification.</title>
        <authorList>
            <person name="Goeker M."/>
        </authorList>
    </citation>
    <scope>NUCLEOTIDE SEQUENCE [LARGE SCALE GENOMIC DNA]</scope>
    <source>
        <strain evidence="5 7">DSM 10368</strain>
    </source>
</reference>